<protein>
    <submittedName>
        <fullName evidence="2 3">Uncharacterized protein</fullName>
    </submittedName>
</protein>
<evidence type="ECO:0000313" key="2">
    <source>
        <dbReference type="EMBL" id="OAV94219.1"/>
    </source>
</evidence>
<organism evidence="2">
    <name type="scientific">Puccinia triticina (isolate 1-1 / race 1 (BBBD))</name>
    <name type="common">Brown leaf rust fungus</name>
    <dbReference type="NCBI Taxonomy" id="630390"/>
    <lineage>
        <taxon>Eukaryota</taxon>
        <taxon>Fungi</taxon>
        <taxon>Dikarya</taxon>
        <taxon>Basidiomycota</taxon>
        <taxon>Pucciniomycotina</taxon>
        <taxon>Pucciniomycetes</taxon>
        <taxon>Pucciniales</taxon>
        <taxon>Pucciniaceae</taxon>
        <taxon>Puccinia</taxon>
    </lineage>
</organism>
<reference evidence="3" key="4">
    <citation type="submission" date="2025-05" db="UniProtKB">
        <authorList>
            <consortium name="EnsemblFungi"/>
        </authorList>
    </citation>
    <scope>IDENTIFICATION</scope>
    <source>
        <strain evidence="3">isolate 1-1 / race 1 (BBBD)</strain>
    </source>
</reference>
<proteinExistence type="predicted"/>
<name>A0A180GP84_PUCT1</name>
<evidence type="ECO:0000313" key="4">
    <source>
        <dbReference type="Proteomes" id="UP000005240"/>
    </source>
</evidence>
<dbReference type="EMBL" id="ADAS02000042">
    <property type="protein sequence ID" value="OAV94219.1"/>
    <property type="molecule type" value="Genomic_DNA"/>
</dbReference>
<reference evidence="2" key="2">
    <citation type="submission" date="2016-05" db="EMBL/GenBank/DDBJ databases">
        <title>Comparative analysis highlights variable genome content of wheat rusts and divergence of the mating loci.</title>
        <authorList>
            <person name="Cuomo C.A."/>
            <person name="Bakkeren G."/>
            <person name="Szabo L."/>
            <person name="Khalil H."/>
            <person name="Joly D."/>
            <person name="Goldberg J."/>
            <person name="Young S."/>
            <person name="Zeng Q."/>
            <person name="Fellers J."/>
        </authorList>
    </citation>
    <scope>NUCLEOTIDE SEQUENCE [LARGE SCALE GENOMIC DNA]</scope>
    <source>
        <strain evidence="2">1-1 BBBD Race 1</strain>
    </source>
</reference>
<dbReference type="AlphaFoldDB" id="A0A180GP84"/>
<evidence type="ECO:0000313" key="3">
    <source>
        <dbReference type="EnsemblFungi" id="PTTG_00620-t43_1-p1"/>
    </source>
</evidence>
<reference evidence="3 4" key="3">
    <citation type="journal article" date="2017" name="G3 (Bethesda)">
        <title>Comparative analysis highlights variable genome content of wheat rusts and divergence of the mating loci.</title>
        <authorList>
            <person name="Cuomo C.A."/>
            <person name="Bakkeren G."/>
            <person name="Khalil H.B."/>
            <person name="Panwar V."/>
            <person name="Joly D."/>
            <person name="Linning R."/>
            <person name="Sakthikumar S."/>
            <person name="Song X."/>
            <person name="Adiconis X."/>
            <person name="Fan L."/>
            <person name="Goldberg J.M."/>
            <person name="Levin J.Z."/>
            <person name="Young S."/>
            <person name="Zeng Q."/>
            <person name="Anikster Y."/>
            <person name="Bruce M."/>
            <person name="Wang M."/>
            <person name="Yin C."/>
            <person name="McCallum B."/>
            <person name="Szabo L.J."/>
            <person name="Hulbert S."/>
            <person name="Chen X."/>
            <person name="Fellers J.P."/>
        </authorList>
    </citation>
    <scope>NUCLEOTIDE SEQUENCE</scope>
    <source>
        <strain evidence="4">Isolate 1-1 / race 1 (BBBD)</strain>
        <strain evidence="3">isolate 1-1 / race 1 (BBBD)</strain>
    </source>
</reference>
<feature type="region of interest" description="Disordered" evidence="1">
    <location>
        <begin position="104"/>
        <end position="189"/>
    </location>
</feature>
<sequence>MVHPDDSPQPDEPTAADRFFTDPANDWMFGEVYQSYVDAKGNFYSRHSAGEERKLEYERGFRGHLSNWNQEDSEQRRKAIREEGARRREELDLWKKANREELDNRIKASREELDNRIKASREELDNRIKASREERERQRVERERQRVERERQRVERERERNRQMEARRADFQLRLEETRRARREPKNSS</sequence>
<dbReference type="Proteomes" id="UP000005240">
    <property type="component" value="Unassembled WGS sequence"/>
</dbReference>
<dbReference type="VEuPathDB" id="FungiDB:PTTG_00620"/>
<accession>A0A180GP84</accession>
<dbReference type="EnsemblFungi" id="PTTG_00620-t43_1">
    <property type="protein sequence ID" value="PTTG_00620-t43_1-p1"/>
    <property type="gene ID" value="PTTG_00620"/>
</dbReference>
<evidence type="ECO:0000256" key="1">
    <source>
        <dbReference type="SAM" id="MobiDB-lite"/>
    </source>
</evidence>
<reference evidence="2" key="1">
    <citation type="submission" date="2009-11" db="EMBL/GenBank/DDBJ databases">
        <authorList>
            <consortium name="The Broad Institute Genome Sequencing Platform"/>
            <person name="Ward D."/>
            <person name="Feldgarden M."/>
            <person name="Earl A."/>
            <person name="Young S.K."/>
            <person name="Zeng Q."/>
            <person name="Koehrsen M."/>
            <person name="Alvarado L."/>
            <person name="Berlin A."/>
            <person name="Bochicchio J."/>
            <person name="Borenstein D."/>
            <person name="Chapman S.B."/>
            <person name="Chen Z."/>
            <person name="Engels R."/>
            <person name="Freedman E."/>
            <person name="Gellesch M."/>
            <person name="Goldberg J."/>
            <person name="Griggs A."/>
            <person name="Gujja S."/>
            <person name="Heilman E."/>
            <person name="Heiman D."/>
            <person name="Hepburn T."/>
            <person name="Howarth C."/>
            <person name="Jen D."/>
            <person name="Larson L."/>
            <person name="Lewis B."/>
            <person name="Mehta T."/>
            <person name="Park D."/>
            <person name="Pearson M."/>
            <person name="Roberts A."/>
            <person name="Saif S."/>
            <person name="Shea T."/>
            <person name="Shenoy N."/>
            <person name="Sisk P."/>
            <person name="Stolte C."/>
            <person name="Sykes S."/>
            <person name="Thomson T."/>
            <person name="Walk T."/>
            <person name="White J."/>
            <person name="Yandava C."/>
            <person name="Izard J."/>
            <person name="Baranova O.V."/>
            <person name="Blanton J.M."/>
            <person name="Tanner A.C."/>
            <person name="Dewhirst F.E."/>
            <person name="Haas B."/>
            <person name="Nusbaum C."/>
            <person name="Birren B."/>
        </authorList>
    </citation>
    <scope>NUCLEOTIDE SEQUENCE [LARGE SCALE GENOMIC DNA]</scope>
    <source>
        <strain evidence="2">1-1 BBBD Race 1</strain>
    </source>
</reference>
<keyword evidence="4" id="KW-1185">Reference proteome</keyword>
<gene>
    <name evidence="2" type="ORF">PTTG_00620</name>
</gene>